<keyword evidence="2" id="KW-0732">Signal</keyword>
<organism evidence="3 4">
    <name type="scientific">Steccherinum ochraceum</name>
    <dbReference type="NCBI Taxonomy" id="92696"/>
    <lineage>
        <taxon>Eukaryota</taxon>
        <taxon>Fungi</taxon>
        <taxon>Dikarya</taxon>
        <taxon>Basidiomycota</taxon>
        <taxon>Agaricomycotina</taxon>
        <taxon>Agaricomycetes</taxon>
        <taxon>Polyporales</taxon>
        <taxon>Steccherinaceae</taxon>
        <taxon>Steccherinum</taxon>
    </lineage>
</organism>
<dbReference type="OrthoDB" id="3362371at2759"/>
<name>A0A4R0RY67_9APHY</name>
<feature type="region of interest" description="Disordered" evidence="1">
    <location>
        <begin position="764"/>
        <end position="790"/>
    </location>
</feature>
<feature type="chain" id="PRO_5020941848" evidence="2">
    <location>
        <begin position="29"/>
        <end position="1014"/>
    </location>
</feature>
<feature type="region of interest" description="Disordered" evidence="1">
    <location>
        <begin position="156"/>
        <end position="190"/>
    </location>
</feature>
<dbReference type="AlphaFoldDB" id="A0A4R0RY67"/>
<feature type="compositionally biased region" description="Acidic residues" evidence="1">
    <location>
        <begin position="487"/>
        <end position="499"/>
    </location>
</feature>
<feature type="signal peptide" evidence="2">
    <location>
        <begin position="1"/>
        <end position="28"/>
    </location>
</feature>
<comment type="caution">
    <text evidence="3">The sequence shown here is derived from an EMBL/GenBank/DDBJ whole genome shotgun (WGS) entry which is preliminary data.</text>
</comment>
<keyword evidence="4" id="KW-1185">Reference proteome</keyword>
<feature type="compositionally biased region" description="Low complexity" evidence="1">
    <location>
        <begin position="716"/>
        <end position="729"/>
    </location>
</feature>
<reference evidence="3 4" key="1">
    <citation type="submission" date="2018-11" db="EMBL/GenBank/DDBJ databases">
        <title>Genome assembly of Steccherinum ochraceum LE-BIN_3174, the white-rot fungus of the Steccherinaceae family (The Residual Polyporoid clade, Polyporales, Basidiomycota).</title>
        <authorList>
            <person name="Fedorova T.V."/>
            <person name="Glazunova O.A."/>
            <person name="Landesman E.O."/>
            <person name="Moiseenko K.V."/>
            <person name="Psurtseva N.V."/>
            <person name="Savinova O.S."/>
            <person name="Shakhova N.V."/>
            <person name="Tyazhelova T.V."/>
            <person name="Vasina D.V."/>
        </authorList>
    </citation>
    <scope>NUCLEOTIDE SEQUENCE [LARGE SCALE GENOMIC DNA]</scope>
    <source>
        <strain evidence="3 4">LE-BIN_3174</strain>
    </source>
</reference>
<accession>A0A4R0RY67</accession>
<dbReference type="STRING" id="92696.A0A4R0RY67"/>
<evidence type="ECO:0000256" key="2">
    <source>
        <dbReference type="SAM" id="SignalP"/>
    </source>
</evidence>
<feature type="region of interest" description="Disordered" evidence="1">
    <location>
        <begin position="466"/>
        <end position="518"/>
    </location>
</feature>
<protein>
    <submittedName>
        <fullName evidence="3">Uncharacterized protein</fullName>
    </submittedName>
</protein>
<gene>
    <name evidence="3" type="ORF">EIP91_011635</name>
</gene>
<evidence type="ECO:0000313" key="3">
    <source>
        <dbReference type="EMBL" id="TCD68024.1"/>
    </source>
</evidence>
<feature type="region of interest" description="Disordered" evidence="1">
    <location>
        <begin position="60"/>
        <end position="114"/>
    </location>
</feature>
<feature type="compositionally biased region" description="Pro residues" evidence="1">
    <location>
        <begin position="65"/>
        <end position="77"/>
    </location>
</feature>
<feature type="compositionally biased region" description="Low complexity" evidence="1">
    <location>
        <begin position="175"/>
        <end position="189"/>
    </location>
</feature>
<feature type="compositionally biased region" description="Low complexity" evidence="1">
    <location>
        <begin position="365"/>
        <end position="400"/>
    </location>
</feature>
<proteinExistence type="predicted"/>
<feature type="region of interest" description="Disordered" evidence="1">
    <location>
        <begin position="685"/>
        <end position="729"/>
    </location>
</feature>
<dbReference type="EMBL" id="RWJN01000078">
    <property type="protein sequence ID" value="TCD68024.1"/>
    <property type="molecule type" value="Genomic_DNA"/>
</dbReference>
<sequence length="1014" mass="103647">MVVLAPRFAVLASFAAIAALSGLPEAEGAAVLPRQAANGYNPYRSYSRRYSHPRTRAVYRRDDAAPPPPGPPAPPAPGVGGLPTLPLPPIVRRADGAGGSSMKVKPPGRQQINERYDPLDPLLQVGKIWIGDKPAPFKRDTAPTEVYGREELLKRHSHKVEQSAQRAHDNNVAHAQQRQASSSGSRSGSLDALAVSGVKINRRAPHEHKHDEKIFITGDYDTIKVADEKRDNAHATTNFGNIVPLGLVPPGTIPSTPSVPGVPHVARMVAHTDSIGVHLKSRKIVGNTDSVGVHLRRDQPDGVPGRIDIMSPTANATLSQRIASLVISSTAPDGTYQAGVPFILNASGSNSTQIYLVTRPDSQPDSSNSTMPSNSTSSDPSIAGPSNSTTSGSSSTNSTSSGFVKVALEIPMFNTEDVSMKTFCATFDPEPAQPAPLTVEDCMGPNETQAHKSQLFAYDPNTGIIRPMWFDGQDDGTGTGTSSAQDVDGDDSEGDDSSNMDDPSSSNSTDPATPGSSKIASVTAMGLAAKYPAFAHSFAAETNASTSTNSTSSTNSTMPANARNVTMIFVPVAPQIVSPQRADAMGMAGMDSSMGEDPSASNTTDLSSATATYSYTSAPADATATDAAAAMDYDTADSSFSTAYPTDSATAIYTSAYPTDTASAADYDDSDYDYGYSTTYSGTATTAQATPTDGLSATDADYDNSAPDPTATLPYTTEPADPTDTSSPSPFATYSSYSSYITGSSSVTGTMTIASFGLAASTPAVTSSTATPTGSVSSASDYTSTTDGTASTSAVVLDATSTYPAPTDSTTDTETWTTLAATATVAAAADVTATASASADVSATPTDSAYLTGSATATASADASATFGNFTDPAYPTGSATTLSAAAFDTSSTAYPTSTYASDDVSATLSASAGIGAQAVESSSSTGTTTASPANKTLGVEVYDPSLGVSASVSLGAQAVETTSTDTATSTTDTSTVTGTATTLAGSSASATMTPVSTDPYKWMFKRGNGNGKA</sequence>
<feature type="compositionally biased region" description="Low complexity" evidence="1">
    <location>
        <begin position="500"/>
        <end position="511"/>
    </location>
</feature>
<evidence type="ECO:0000313" key="4">
    <source>
        <dbReference type="Proteomes" id="UP000292702"/>
    </source>
</evidence>
<feature type="region of interest" description="Disordered" evidence="1">
    <location>
        <begin position="358"/>
        <end position="400"/>
    </location>
</feature>
<evidence type="ECO:0000256" key="1">
    <source>
        <dbReference type="SAM" id="MobiDB-lite"/>
    </source>
</evidence>
<dbReference type="Proteomes" id="UP000292702">
    <property type="component" value="Unassembled WGS sequence"/>
</dbReference>